<dbReference type="PANTHER" id="PTHR37946">
    <property type="entry name" value="SLL1969 PROTEIN"/>
    <property type="match status" value="1"/>
</dbReference>
<sequence>MNVRPDLPRIAPQCQADVQRTSVILVHGMLASHRSMRPIADSLSDLGMHVTSWRYSTLIHSIRDHADRLARVVLRHLADRDVETLHFVGHSMGCIILRQTLLRFRLSGARFVMLAPPNGGSRLTRLPSGPLARWFPPFAELAEHRDSLVNRLPSPTGLDVGVVAARWDRVVELEATRLRCSHEHLVVSATHQRLPRHEEAVRQVQHFLLHGCFDRPAATQRSDPRRRAA</sequence>
<dbReference type="Proteomes" id="UP000316476">
    <property type="component" value="Unassembled WGS sequence"/>
</dbReference>
<proteinExistence type="predicted"/>
<dbReference type="PANTHER" id="PTHR37946:SF1">
    <property type="entry name" value="SLL1969 PROTEIN"/>
    <property type="match status" value="1"/>
</dbReference>
<evidence type="ECO:0000313" key="2">
    <source>
        <dbReference type="EMBL" id="TWU62690.1"/>
    </source>
</evidence>
<dbReference type="EMBL" id="SJPZ01000002">
    <property type="protein sequence ID" value="TWU62690.1"/>
    <property type="molecule type" value="Genomic_DNA"/>
</dbReference>
<gene>
    <name evidence="2" type="ORF">V7x_44260</name>
</gene>
<protein>
    <submittedName>
        <fullName evidence="2">Alpha/beta hydrolase family protein</fullName>
    </submittedName>
</protein>
<dbReference type="GO" id="GO:0016787">
    <property type="term" value="F:hydrolase activity"/>
    <property type="evidence" value="ECO:0007669"/>
    <property type="project" value="UniProtKB-KW"/>
</dbReference>
<dbReference type="Pfam" id="PF05057">
    <property type="entry name" value="DUF676"/>
    <property type="match status" value="1"/>
</dbReference>
<dbReference type="RefSeq" id="WP_146415453.1">
    <property type="nucleotide sequence ID" value="NZ_SJPZ01000002.1"/>
</dbReference>
<dbReference type="OrthoDB" id="556502at2"/>
<evidence type="ECO:0000313" key="3">
    <source>
        <dbReference type="Proteomes" id="UP000316476"/>
    </source>
</evidence>
<name>A0A5C6FKN7_9PLAN</name>
<comment type="caution">
    <text evidence="2">The sequence shown here is derived from an EMBL/GenBank/DDBJ whole genome shotgun (WGS) entry which is preliminary data.</text>
</comment>
<evidence type="ECO:0000259" key="1">
    <source>
        <dbReference type="Pfam" id="PF05057"/>
    </source>
</evidence>
<organism evidence="2 3">
    <name type="scientific">Crateriforma conspicua</name>
    <dbReference type="NCBI Taxonomy" id="2527996"/>
    <lineage>
        <taxon>Bacteria</taxon>
        <taxon>Pseudomonadati</taxon>
        <taxon>Planctomycetota</taxon>
        <taxon>Planctomycetia</taxon>
        <taxon>Planctomycetales</taxon>
        <taxon>Planctomycetaceae</taxon>
        <taxon>Crateriforma</taxon>
    </lineage>
</organism>
<dbReference type="SUPFAM" id="SSF53474">
    <property type="entry name" value="alpha/beta-Hydrolases"/>
    <property type="match status" value="1"/>
</dbReference>
<dbReference type="InterPro" id="IPR007751">
    <property type="entry name" value="DUF676_lipase-like"/>
</dbReference>
<keyword evidence="2" id="KW-0378">Hydrolase</keyword>
<feature type="domain" description="DUF676" evidence="1">
    <location>
        <begin position="23"/>
        <end position="105"/>
    </location>
</feature>
<accession>A0A5C6FKN7</accession>
<dbReference type="AlphaFoldDB" id="A0A5C6FKN7"/>
<reference evidence="2 3" key="1">
    <citation type="submission" date="2019-02" db="EMBL/GenBank/DDBJ databases">
        <title>Deep-cultivation of Planctomycetes and their phenomic and genomic characterization uncovers novel biology.</title>
        <authorList>
            <person name="Wiegand S."/>
            <person name="Jogler M."/>
            <person name="Boedeker C."/>
            <person name="Pinto D."/>
            <person name="Vollmers J."/>
            <person name="Rivas-Marin E."/>
            <person name="Kohn T."/>
            <person name="Peeters S.H."/>
            <person name="Heuer A."/>
            <person name="Rast P."/>
            <person name="Oberbeckmann S."/>
            <person name="Bunk B."/>
            <person name="Jeske O."/>
            <person name="Meyerdierks A."/>
            <person name="Storesund J.E."/>
            <person name="Kallscheuer N."/>
            <person name="Luecker S."/>
            <person name="Lage O.M."/>
            <person name="Pohl T."/>
            <person name="Merkel B.J."/>
            <person name="Hornburger P."/>
            <person name="Mueller R.-W."/>
            <person name="Bruemmer F."/>
            <person name="Labrenz M."/>
            <person name="Spormann A.M."/>
            <person name="Op Den Camp H."/>
            <person name="Overmann J."/>
            <person name="Amann R."/>
            <person name="Jetten M.S.M."/>
            <person name="Mascher T."/>
            <person name="Medema M.H."/>
            <person name="Devos D.P."/>
            <person name="Kaster A.-K."/>
            <person name="Ovreas L."/>
            <person name="Rohde M."/>
            <person name="Galperin M.Y."/>
            <person name="Jogler C."/>
        </authorList>
    </citation>
    <scope>NUCLEOTIDE SEQUENCE [LARGE SCALE GENOMIC DNA]</scope>
    <source>
        <strain evidence="2 3">V7</strain>
    </source>
</reference>
<dbReference type="Gene3D" id="3.40.50.1820">
    <property type="entry name" value="alpha/beta hydrolase"/>
    <property type="match status" value="1"/>
</dbReference>
<dbReference type="InterPro" id="IPR029058">
    <property type="entry name" value="AB_hydrolase_fold"/>
</dbReference>